<dbReference type="EMBL" id="KQ085968">
    <property type="protein sequence ID" value="KLO12930.1"/>
    <property type="molecule type" value="Genomic_DNA"/>
</dbReference>
<dbReference type="InterPro" id="IPR052184">
    <property type="entry name" value="SDR_enzymes"/>
</dbReference>
<name>A0A0H2RLX5_9AGAM</name>
<dbReference type="AlphaFoldDB" id="A0A0H2RLX5"/>
<evidence type="ECO:0000313" key="2">
    <source>
        <dbReference type="Proteomes" id="UP000053477"/>
    </source>
</evidence>
<keyword evidence="2" id="KW-1185">Reference proteome</keyword>
<reference evidence="1 2" key="1">
    <citation type="submission" date="2015-04" db="EMBL/GenBank/DDBJ databases">
        <title>Complete genome sequence of Schizopora paradoxa KUC8140, a cosmopolitan wood degrader in East Asia.</title>
        <authorList>
            <consortium name="DOE Joint Genome Institute"/>
            <person name="Min B."/>
            <person name="Park H."/>
            <person name="Jang Y."/>
            <person name="Kim J.-J."/>
            <person name="Kim K.H."/>
            <person name="Pangilinan J."/>
            <person name="Lipzen A."/>
            <person name="Riley R."/>
            <person name="Grigoriev I.V."/>
            <person name="Spatafora J.W."/>
            <person name="Choi I.-G."/>
        </authorList>
    </citation>
    <scope>NUCLEOTIDE SEQUENCE [LARGE SCALE GENOMIC DNA]</scope>
    <source>
        <strain evidence="1 2">KUC8140</strain>
    </source>
</reference>
<dbReference type="Gene3D" id="3.40.50.720">
    <property type="entry name" value="NAD(P)-binding Rossmann-like Domain"/>
    <property type="match status" value="1"/>
</dbReference>
<organism evidence="1 2">
    <name type="scientific">Schizopora paradoxa</name>
    <dbReference type="NCBI Taxonomy" id="27342"/>
    <lineage>
        <taxon>Eukaryota</taxon>
        <taxon>Fungi</taxon>
        <taxon>Dikarya</taxon>
        <taxon>Basidiomycota</taxon>
        <taxon>Agaricomycotina</taxon>
        <taxon>Agaricomycetes</taxon>
        <taxon>Hymenochaetales</taxon>
        <taxon>Schizoporaceae</taxon>
        <taxon>Schizopora</taxon>
    </lineage>
</organism>
<dbReference type="GO" id="GO:0016616">
    <property type="term" value="F:oxidoreductase activity, acting on the CH-OH group of donors, NAD or NADP as acceptor"/>
    <property type="evidence" value="ECO:0007669"/>
    <property type="project" value="TreeGrafter"/>
</dbReference>
<evidence type="ECO:0000313" key="1">
    <source>
        <dbReference type="EMBL" id="KLO12930.1"/>
    </source>
</evidence>
<dbReference type="PANTHER" id="PTHR45458">
    <property type="entry name" value="SHORT-CHAIN DEHYDROGENASE/REDUCTASE SDR"/>
    <property type="match status" value="1"/>
</dbReference>
<accession>A0A0H2RLX5</accession>
<sequence length="269" mass="29426">MPSYVITGTSRGLGLGFVKALSLEPDNTVFALARNVVDATQLSDFVKQHVHKNIHIIEADNTHQKSMQNAADEVSKHTGGKLDMLINNAALIHHERDHLTLDSYPNPELLEQDLNIFLRTNVLGTIHTINAFLPLLLAGSMKKCIILASPLGTIKMTLATNFAGATGYGISKAAMSLATAKYAARFRNEGLAFLLVNPGFVKTMPGPKDEVEKLYDFQTANARKKFPDFEGAITVEDSVRDQLVLFDRVTIANTGDFLNRDGTDGDSRL</sequence>
<dbReference type="OrthoDB" id="9876299at2759"/>
<dbReference type="PANTHER" id="PTHR45458:SF3">
    <property type="entry name" value="CHAIN DEHYDROGENASE (ATSC), PUTATIVE-RELATED"/>
    <property type="match status" value="1"/>
</dbReference>
<dbReference type="Proteomes" id="UP000053477">
    <property type="component" value="Unassembled WGS sequence"/>
</dbReference>
<dbReference type="Pfam" id="PF00106">
    <property type="entry name" value="adh_short"/>
    <property type="match status" value="1"/>
</dbReference>
<dbReference type="PRINTS" id="PR00081">
    <property type="entry name" value="GDHRDH"/>
</dbReference>
<gene>
    <name evidence="1" type="ORF">SCHPADRAFT_828758</name>
</gene>
<protein>
    <submittedName>
        <fullName evidence="1">Putative short-chain dehydrogenases/reductase</fullName>
    </submittedName>
</protein>
<dbReference type="SUPFAM" id="SSF51735">
    <property type="entry name" value="NAD(P)-binding Rossmann-fold domains"/>
    <property type="match status" value="1"/>
</dbReference>
<dbReference type="InParanoid" id="A0A0H2RLX5"/>
<dbReference type="InterPro" id="IPR036291">
    <property type="entry name" value="NAD(P)-bd_dom_sf"/>
</dbReference>
<dbReference type="FunCoup" id="A0A0H2RLX5">
    <property type="interactions" value="119"/>
</dbReference>
<proteinExistence type="predicted"/>
<dbReference type="InterPro" id="IPR002347">
    <property type="entry name" value="SDR_fam"/>
</dbReference>